<comment type="cofactor">
    <cofactor evidence="8">
        <name>Mg(2+)</name>
        <dbReference type="ChEBI" id="CHEBI:18420"/>
    </cofactor>
</comment>
<name>A0ABU3K7A7_9BACT</name>
<evidence type="ECO:0000256" key="7">
    <source>
        <dbReference type="ARBA" id="ARBA00022884"/>
    </source>
</evidence>
<comment type="catalytic activity">
    <reaction evidence="1 8">
        <text>Endonucleolytic cleavage to 5'-phosphomonoester.</text>
        <dbReference type="EC" id="3.1.26.3"/>
    </reaction>
</comment>
<keyword evidence="8" id="KW-0819">tRNA processing</keyword>
<dbReference type="InterPro" id="IPR011907">
    <property type="entry name" value="RNase_III"/>
</dbReference>
<dbReference type="InterPro" id="IPR014720">
    <property type="entry name" value="dsRBD_dom"/>
</dbReference>
<organism evidence="11 12">
    <name type="scientific">Candidatus Nitronereus thalassa</name>
    <dbReference type="NCBI Taxonomy" id="3020898"/>
    <lineage>
        <taxon>Bacteria</taxon>
        <taxon>Pseudomonadati</taxon>
        <taxon>Nitrospirota</taxon>
        <taxon>Nitrospiria</taxon>
        <taxon>Nitrospirales</taxon>
        <taxon>Nitrospiraceae</taxon>
        <taxon>Candidatus Nitronereus</taxon>
    </lineage>
</organism>
<dbReference type="Gene3D" id="1.10.1520.10">
    <property type="entry name" value="Ribonuclease III domain"/>
    <property type="match status" value="1"/>
</dbReference>
<dbReference type="PANTHER" id="PTHR11207">
    <property type="entry name" value="RIBONUCLEASE III"/>
    <property type="match status" value="1"/>
</dbReference>
<accession>A0ABU3K7A7</accession>
<dbReference type="CDD" id="cd00593">
    <property type="entry name" value="RIBOc"/>
    <property type="match status" value="1"/>
</dbReference>
<feature type="binding site" evidence="8">
    <location>
        <position position="46"/>
    </location>
    <ligand>
        <name>Mg(2+)</name>
        <dbReference type="ChEBI" id="CHEBI:18420"/>
    </ligand>
</feature>
<evidence type="ECO:0000259" key="10">
    <source>
        <dbReference type="PROSITE" id="PS50142"/>
    </source>
</evidence>
<dbReference type="Gene3D" id="3.30.160.20">
    <property type="match status" value="1"/>
</dbReference>
<evidence type="ECO:0000313" key="11">
    <source>
        <dbReference type="EMBL" id="MDT7042325.1"/>
    </source>
</evidence>
<dbReference type="GO" id="GO:0004525">
    <property type="term" value="F:ribonuclease III activity"/>
    <property type="evidence" value="ECO:0007669"/>
    <property type="project" value="UniProtKB-EC"/>
</dbReference>
<dbReference type="Pfam" id="PF00035">
    <property type="entry name" value="dsrm"/>
    <property type="match status" value="1"/>
</dbReference>
<keyword evidence="8" id="KW-0460">Magnesium</keyword>
<comment type="subcellular location">
    <subcellularLocation>
        <location evidence="8">Cytoplasm</location>
    </subcellularLocation>
</comment>
<keyword evidence="8" id="KW-0699">rRNA-binding</keyword>
<dbReference type="PROSITE" id="PS00517">
    <property type="entry name" value="RNASE_3_1"/>
    <property type="match status" value="1"/>
</dbReference>
<dbReference type="PROSITE" id="PS50137">
    <property type="entry name" value="DS_RBD"/>
    <property type="match status" value="1"/>
</dbReference>
<keyword evidence="4 8" id="KW-0540">Nuclease</keyword>
<evidence type="ECO:0000313" key="12">
    <source>
        <dbReference type="Proteomes" id="UP001250932"/>
    </source>
</evidence>
<evidence type="ECO:0000256" key="8">
    <source>
        <dbReference type="HAMAP-Rule" id="MF_00104"/>
    </source>
</evidence>
<keyword evidence="6 8" id="KW-0378">Hydrolase</keyword>
<proteinExistence type="inferred from homology"/>
<keyword evidence="7 8" id="KW-0694">RNA-binding</keyword>
<keyword evidence="3 8" id="KW-0507">mRNA processing</keyword>
<keyword evidence="12" id="KW-1185">Reference proteome</keyword>
<feature type="domain" description="DRBM" evidence="9">
    <location>
        <begin position="163"/>
        <end position="232"/>
    </location>
</feature>
<keyword evidence="8" id="KW-0479">Metal-binding</keyword>
<dbReference type="NCBIfam" id="TIGR02191">
    <property type="entry name" value="RNaseIII"/>
    <property type="match status" value="1"/>
</dbReference>
<dbReference type="RefSeq" id="WP_313832710.1">
    <property type="nucleotide sequence ID" value="NZ_JAQOUE010000001.1"/>
</dbReference>
<evidence type="ECO:0000256" key="6">
    <source>
        <dbReference type="ARBA" id="ARBA00022801"/>
    </source>
</evidence>
<evidence type="ECO:0000256" key="3">
    <source>
        <dbReference type="ARBA" id="ARBA00022664"/>
    </source>
</evidence>
<dbReference type="CDD" id="cd10845">
    <property type="entry name" value="DSRM_RNAse_III_family"/>
    <property type="match status" value="1"/>
</dbReference>
<comment type="subunit">
    <text evidence="8">Homodimer.</text>
</comment>
<dbReference type="HAMAP" id="MF_00104">
    <property type="entry name" value="RNase_III"/>
    <property type="match status" value="1"/>
</dbReference>
<evidence type="ECO:0000259" key="9">
    <source>
        <dbReference type="PROSITE" id="PS50137"/>
    </source>
</evidence>
<dbReference type="EMBL" id="JAQOUE010000001">
    <property type="protein sequence ID" value="MDT7042325.1"/>
    <property type="molecule type" value="Genomic_DNA"/>
</dbReference>
<dbReference type="PROSITE" id="PS50142">
    <property type="entry name" value="RNASE_3_2"/>
    <property type="match status" value="1"/>
</dbReference>
<dbReference type="SUPFAM" id="SSF69065">
    <property type="entry name" value="RNase III domain-like"/>
    <property type="match status" value="1"/>
</dbReference>
<dbReference type="InterPro" id="IPR000999">
    <property type="entry name" value="RNase_III_dom"/>
</dbReference>
<comment type="caution">
    <text evidence="11">The sequence shown here is derived from an EMBL/GenBank/DDBJ whole genome shotgun (WGS) entry which is preliminary data.</text>
</comment>
<keyword evidence="8" id="KW-0963">Cytoplasm</keyword>
<keyword evidence="5 8" id="KW-0255">Endonuclease</keyword>
<reference evidence="11 12" key="1">
    <citation type="journal article" date="2023" name="ISME J.">
        <title>Cultivation and genomic characterization of novel and ubiquitous marine nitrite-oxidizing bacteria from the Nitrospirales.</title>
        <authorList>
            <person name="Mueller A.J."/>
            <person name="Daebeler A."/>
            <person name="Herbold C.W."/>
            <person name="Kirkegaard R.H."/>
            <person name="Daims H."/>
        </authorList>
    </citation>
    <scope>NUCLEOTIDE SEQUENCE [LARGE SCALE GENOMIC DNA]</scope>
    <source>
        <strain evidence="11 12">EB</strain>
    </source>
</reference>
<feature type="domain" description="RNase III" evidence="10">
    <location>
        <begin position="4"/>
        <end position="133"/>
    </location>
</feature>
<dbReference type="SUPFAM" id="SSF54768">
    <property type="entry name" value="dsRNA-binding domain-like"/>
    <property type="match status" value="1"/>
</dbReference>
<protein>
    <recommendedName>
        <fullName evidence="8">Ribonuclease 3</fullName>
        <ecNumber evidence="8">3.1.26.3</ecNumber>
    </recommendedName>
    <alternativeName>
        <fullName evidence="8">Ribonuclease III</fullName>
        <shortName evidence="8">RNase III</shortName>
    </alternativeName>
</protein>
<dbReference type="SMART" id="SM00535">
    <property type="entry name" value="RIBOc"/>
    <property type="match status" value="1"/>
</dbReference>
<feature type="binding site" evidence="8">
    <location>
        <position position="119"/>
    </location>
    <ligand>
        <name>Mg(2+)</name>
        <dbReference type="ChEBI" id="CHEBI:18420"/>
    </ligand>
</feature>
<comment type="similarity">
    <text evidence="2">Belongs to the ribonuclease III family.</text>
</comment>
<dbReference type="EC" id="3.1.26.3" evidence="8"/>
<evidence type="ECO:0000256" key="2">
    <source>
        <dbReference type="ARBA" id="ARBA00010183"/>
    </source>
</evidence>
<evidence type="ECO:0000256" key="5">
    <source>
        <dbReference type="ARBA" id="ARBA00022759"/>
    </source>
</evidence>
<sequence length="243" mass="27142">MSMIKEAQQTIQYFFTQPELLEEALTHKSHIQGKPNESLKDNERLEFLGDAVLDLIISEYLARTYPELSEGDLSQTRAHLVRQSSLAQAARRLQLGSLLRVGRGEEQTQGRTKSSLLANAFEAVLAAIYLDGGLDPARGFVLMALEEHLQALDVTNLSASRQDYKSQLQEWCQRKFSVIPEYRLIRESGPDHQKVFEVEVSIQGKIQGRGIGHSKKVAEQEAAKSAYAQKNQGGAEEGPFLMV</sequence>
<dbReference type="PANTHER" id="PTHR11207:SF0">
    <property type="entry name" value="RIBONUCLEASE 3"/>
    <property type="match status" value="1"/>
</dbReference>
<dbReference type="SMART" id="SM00358">
    <property type="entry name" value="DSRM"/>
    <property type="match status" value="1"/>
</dbReference>
<feature type="active site" evidence="8">
    <location>
        <position position="122"/>
    </location>
</feature>
<evidence type="ECO:0000256" key="1">
    <source>
        <dbReference type="ARBA" id="ARBA00000109"/>
    </source>
</evidence>
<gene>
    <name evidence="8 11" type="primary">rnc</name>
    <name evidence="11" type="ORF">PPG34_08175</name>
</gene>
<feature type="binding site" evidence="8">
    <location>
        <position position="122"/>
    </location>
    <ligand>
        <name>Mg(2+)</name>
        <dbReference type="ChEBI" id="CHEBI:18420"/>
    </ligand>
</feature>
<dbReference type="Pfam" id="PF14622">
    <property type="entry name" value="Ribonucleas_3_3"/>
    <property type="match status" value="1"/>
</dbReference>
<evidence type="ECO:0000256" key="4">
    <source>
        <dbReference type="ARBA" id="ARBA00022722"/>
    </source>
</evidence>
<feature type="active site" evidence="8">
    <location>
        <position position="50"/>
    </location>
</feature>
<dbReference type="Proteomes" id="UP001250932">
    <property type="component" value="Unassembled WGS sequence"/>
</dbReference>
<dbReference type="InterPro" id="IPR036389">
    <property type="entry name" value="RNase_III_sf"/>
</dbReference>
<keyword evidence="8" id="KW-0698">rRNA processing</keyword>
<comment type="function">
    <text evidence="8">Digests double-stranded RNA. Involved in the processing of primary rRNA transcript to yield the immediate precursors to the large and small rRNAs (23S and 16S). Processes some mRNAs, and tRNAs when they are encoded in the rRNA operon. Processes pre-crRNA and tracrRNA of type II CRISPR loci if present in the organism.</text>
</comment>